<evidence type="ECO:0000256" key="8">
    <source>
        <dbReference type="RuleBase" id="RU365103"/>
    </source>
</evidence>
<evidence type="ECO:0000256" key="2">
    <source>
        <dbReference type="ARBA" id="ARBA00004713"/>
    </source>
</evidence>
<dbReference type="Gene3D" id="3.40.50.2000">
    <property type="entry name" value="Glycogen Phosphorylase B"/>
    <property type="match status" value="1"/>
</dbReference>
<comment type="function">
    <text evidence="1 8">Involved in lipopolysaccharide (LPS) biosynthesis. Catalyzes the transfer of 3-deoxy-D-manno-octulosonate (Kdo) residue(s) from CMP-Kdo to lipid IV(A), the tetraacyldisaccharide-1,4'-bisphosphate precursor of lipid A.</text>
</comment>
<proteinExistence type="inferred from homology"/>
<keyword evidence="8" id="KW-0448">Lipopolysaccharide biosynthesis</keyword>
<dbReference type="Proteomes" id="UP001595796">
    <property type="component" value="Unassembled WGS sequence"/>
</dbReference>
<comment type="caution">
    <text evidence="10">The sequence shown here is derived from an EMBL/GenBank/DDBJ whole genome shotgun (WGS) entry which is preliminary data.</text>
</comment>
<accession>A0ABV9YWS9</accession>
<dbReference type="PANTHER" id="PTHR42755">
    <property type="entry name" value="3-DEOXY-MANNO-OCTULOSONATE CYTIDYLYLTRANSFERASE"/>
    <property type="match status" value="1"/>
</dbReference>
<evidence type="ECO:0000259" key="9">
    <source>
        <dbReference type="Pfam" id="PF04413"/>
    </source>
</evidence>
<evidence type="ECO:0000256" key="7">
    <source>
        <dbReference type="ARBA" id="ARBA00049183"/>
    </source>
</evidence>
<dbReference type="InterPro" id="IPR038107">
    <property type="entry name" value="Glycos_transf_N_sf"/>
</dbReference>
<keyword evidence="8" id="KW-1003">Cell membrane</keyword>
<keyword evidence="8" id="KW-0812">Transmembrane</keyword>
<dbReference type="InterPro" id="IPR039901">
    <property type="entry name" value="Kdotransferase"/>
</dbReference>
<comment type="subcellular location">
    <subcellularLocation>
        <location evidence="8">Cell membrane</location>
    </subcellularLocation>
</comment>
<reference evidence="11" key="1">
    <citation type="journal article" date="2019" name="Int. J. Syst. Evol. Microbiol.">
        <title>The Global Catalogue of Microorganisms (GCM) 10K type strain sequencing project: providing services to taxonomists for standard genome sequencing and annotation.</title>
        <authorList>
            <consortium name="The Broad Institute Genomics Platform"/>
            <consortium name="The Broad Institute Genome Sequencing Center for Infectious Disease"/>
            <person name="Wu L."/>
            <person name="Ma J."/>
        </authorList>
    </citation>
    <scope>NUCLEOTIDE SEQUENCE [LARGE SCALE GENOMIC DNA]</scope>
    <source>
        <strain evidence="11">CGMCC 1.16444</strain>
    </source>
</reference>
<sequence length="434" mass="47394">MADQPLLLRAYTSLLTIGGPLAALGVLHTRQKRGKEMAGRLGERKGRASRARPIGPLIWVHAASVGEFVSVLPLVEALVERGFNLLVTTGTVTSARLAAVRLPAEAIHQFVPLDVPAFARRFYDHWKPELIVFTESELWPSLLWEAKERSIPVVIANARISLRSYRRWQRAGRAIRALLDGVDLCLAQSEADAQRLASLGAPRVENAGNLKFDVPPPPAAPALLRPLRDAVFGRPVFVAASTHPGEEEIIAAVHATNRKKAHNLLTIIVPRHPERADEIAQSLERFGLHVTLRSRHTVPDWNTDIFVADTIGELGLFYRLADVAFVGGSLVEHGGQNPIEAAKIGVPIVHGPHVGNFADIYPALDTEKGAIEVQDGSQLAATVGKLLGDTATRELMRRAAKQVMVRQSGALERTLTAIEPYLLQFNLTRAHARS</sequence>
<keyword evidence="5 8" id="KW-0808">Transferase</keyword>
<evidence type="ECO:0000256" key="1">
    <source>
        <dbReference type="ARBA" id="ARBA00003394"/>
    </source>
</evidence>
<keyword evidence="11" id="KW-1185">Reference proteome</keyword>
<evidence type="ECO:0000313" key="10">
    <source>
        <dbReference type="EMBL" id="MFC5066649.1"/>
    </source>
</evidence>
<evidence type="ECO:0000313" key="11">
    <source>
        <dbReference type="Proteomes" id="UP001595796"/>
    </source>
</evidence>
<evidence type="ECO:0000256" key="3">
    <source>
        <dbReference type="ARBA" id="ARBA00012621"/>
    </source>
</evidence>
<evidence type="ECO:0000256" key="4">
    <source>
        <dbReference type="ARBA" id="ARBA00019077"/>
    </source>
</evidence>
<dbReference type="RefSeq" id="WP_114955422.1">
    <property type="nucleotide sequence ID" value="NZ_JBHSJF010000001.1"/>
</dbReference>
<comment type="pathway">
    <text evidence="2 8">Bacterial outer membrane biogenesis; LPS core biosynthesis.</text>
</comment>
<dbReference type="PANTHER" id="PTHR42755:SF1">
    <property type="entry name" value="3-DEOXY-D-MANNO-OCTULOSONIC ACID TRANSFERASE, MITOCHONDRIAL-RELATED"/>
    <property type="match status" value="1"/>
</dbReference>
<comment type="similarity">
    <text evidence="8">Belongs to the glycosyltransferase group 1 family.</text>
</comment>
<dbReference type="GO" id="GO:0016740">
    <property type="term" value="F:transferase activity"/>
    <property type="evidence" value="ECO:0007669"/>
    <property type="project" value="UniProtKB-KW"/>
</dbReference>
<feature type="transmembrane region" description="Helical" evidence="8">
    <location>
        <begin position="6"/>
        <end position="27"/>
    </location>
</feature>
<keyword evidence="8" id="KW-1133">Transmembrane helix</keyword>
<name>A0ABV9YWS9_9HYPH</name>
<protein>
    <recommendedName>
        <fullName evidence="4 8">3-deoxy-D-manno-octulosonic acid transferase</fullName>
        <shortName evidence="8">Kdo transferase</shortName>
        <ecNumber evidence="3 8">2.4.99.12</ecNumber>
    </recommendedName>
    <alternativeName>
        <fullName evidence="6 8">Lipid IV(A) 3-deoxy-D-manno-octulosonic acid transferase</fullName>
    </alternativeName>
</protein>
<gene>
    <name evidence="10" type="ORF">ACFPFW_01305</name>
</gene>
<comment type="catalytic activity">
    <reaction evidence="7 8">
        <text>lipid IVA (E. coli) + CMP-3-deoxy-beta-D-manno-octulosonate = alpha-Kdo-(2-&gt;6)-lipid IVA (E. coli) + CMP + H(+)</text>
        <dbReference type="Rhea" id="RHEA:28066"/>
        <dbReference type="ChEBI" id="CHEBI:15378"/>
        <dbReference type="ChEBI" id="CHEBI:58603"/>
        <dbReference type="ChEBI" id="CHEBI:60364"/>
        <dbReference type="ChEBI" id="CHEBI:60377"/>
        <dbReference type="ChEBI" id="CHEBI:85987"/>
        <dbReference type="EC" id="2.4.99.12"/>
    </reaction>
</comment>
<dbReference type="Pfam" id="PF04413">
    <property type="entry name" value="Glycos_transf_N"/>
    <property type="match status" value="1"/>
</dbReference>
<dbReference type="EC" id="2.4.99.12" evidence="3 8"/>
<evidence type="ECO:0000256" key="5">
    <source>
        <dbReference type="ARBA" id="ARBA00022679"/>
    </source>
</evidence>
<dbReference type="InterPro" id="IPR007507">
    <property type="entry name" value="Glycos_transf_N"/>
</dbReference>
<keyword evidence="8" id="KW-0472">Membrane</keyword>
<evidence type="ECO:0000256" key="6">
    <source>
        <dbReference type="ARBA" id="ARBA00031445"/>
    </source>
</evidence>
<feature type="domain" description="3-deoxy-D-manno-octulosonic-acid transferase N-terminal" evidence="9">
    <location>
        <begin position="40"/>
        <end position="214"/>
    </location>
</feature>
<dbReference type="EMBL" id="JBHSJF010000001">
    <property type="protein sequence ID" value="MFC5066649.1"/>
    <property type="molecule type" value="Genomic_DNA"/>
</dbReference>
<dbReference type="Gene3D" id="3.40.50.11720">
    <property type="entry name" value="3-Deoxy-D-manno-octulosonic-acid transferase, N-terminal domain"/>
    <property type="match status" value="1"/>
</dbReference>
<organism evidence="10 11">
    <name type="scientific">Flaviflagellibacter deserti</name>
    <dbReference type="NCBI Taxonomy" id="2267266"/>
    <lineage>
        <taxon>Bacteria</taxon>
        <taxon>Pseudomonadati</taxon>
        <taxon>Pseudomonadota</taxon>
        <taxon>Alphaproteobacteria</taxon>
        <taxon>Hyphomicrobiales</taxon>
        <taxon>Flaviflagellibacter</taxon>
    </lineage>
</organism>
<dbReference type="SUPFAM" id="SSF53756">
    <property type="entry name" value="UDP-Glycosyltransferase/glycogen phosphorylase"/>
    <property type="match status" value="1"/>
</dbReference>